<comment type="function">
    <text evidence="7">TFIIF is a general transcription initiation factor that binds to RNA polymerase II and helps to recruit it to the initiation complex in collaboration with TFIIB. It promotes transcription elongation.</text>
</comment>
<name>A0ABQ7HZF2_9MICR</name>
<reference evidence="8 9" key="1">
    <citation type="submission" date="2019-01" db="EMBL/GenBank/DDBJ databases">
        <title>Genomes sequencing and comparative genomics of infectious freshwater microsporidia, Cucumispora dikerogammari and Thelohania contejeani.</title>
        <authorList>
            <person name="Cormier A."/>
            <person name="Giraud I."/>
            <person name="Wattier R."/>
            <person name="Teixeira M."/>
            <person name="Grandjean F."/>
            <person name="Rigaud T."/>
            <person name="Cordaux R."/>
        </authorList>
    </citation>
    <scope>NUCLEOTIDE SEQUENCE [LARGE SCALE GENOMIC DNA]</scope>
    <source>
        <strain evidence="8">T1</strain>
        <tissue evidence="8">Spores</tissue>
    </source>
</reference>
<keyword evidence="4 7" id="KW-0238">DNA-binding</keyword>
<organism evidence="8 9">
    <name type="scientific">Astathelohania contejeani</name>
    <dbReference type="NCBI Taxonomy" id="164912"/>
    <lineage>
        <taxon>Eukaryota</taxon>
        <taxon>Fungi</taxon>
        <taxon>Fungi incertae sedis</taxon>
        <taxon>Microsporidia</taxon>
        <taxon>Astathelohaniidae</taxon>
        <taxon>Astathelohania</taxon>
    </lineage>
</organism>
<dbReference type="InterPro" id="IPR011039">
    <property type="entry name" value="TFIIF_interaction"/>
</dbReference>
<evidence type="ECO:0000256" key="7">
    <source>
        <dbReference type="RuleBase" id="RU366044"/>
    </source>
</evidence>
<dbReference type="InterPro" id="IPR008851">
    <property type="entry name" value="TFIIF-alpha"/>
</dbReference>
<dbReference type="PANTHER" id="PTHR13011">
    <property type="entry name" value="TFIIF-ALPHA"/>
    <property type="match status" value="1"/>
</dbReference>
<protein>
    <recommendedName>
        <fullName evidence="7">Transcription initiation factor IIF subunit alpha</fullName>
    </recommendedName>
</protein>
<evidence type="ECO:0000256" key="2">
    <source>
        <dbReference type="ARBA" id="ARBA00005249"/>
    </source>
</evidence>
<comment type="subcellular location">
    <subcellularLocation>
        <location evidence="1 7">Nucleus</location>
    </subcellularLocation>
</comment>
<keyword evidence="3 7" id="KW-0805">Transcription regulation</keyword>
<evidence type="ECO:0000256" key="4">
    <source>
        <dbReference type="ARBA" id="ARBA00023125"/>
    </source>
</evidence>
<evidence type="ECO:0000313" key="8">
    <source>
        <dbReference type="EMBL" id="KAF7683496.1"/>
    </source>
</evidence>
<evidence type="ECO:0000256" key="3">
    <source>
        <dbReference type="ARBA" id="ARBA00023015"/>
    </source>
</evidence>
<accession>A0ABQ7HZF2</accession>
<gene>
    <name evidence="8" type="primary">tfg1</name>
    <name evidence="8" type="ORF">TCON_1296</name>
</gene>
<keyword evidence="9" id="KW-1185">Reference proteome</keyword>
<sequence>MQEYKLTYNPKDSGKRYIITLPVSLKSLVQPISLEREYVAESEEQIRIPKKKSEQIEYESPEYKELKEQEKHPLVLSDNEGRQFVGRLQETRNIEDSANNYYVFINTGDTFKVIPVSRWYRFSSKIGYETLSLEEAEAHLSKRLGTEDRWIMHERKDRIEETEFILEFDDDDGDEYVPYEEESEKRLSRAGKDLIKLMKNYEEGNEHTGSVEEKRVILEEEEKVFEKKRIKRTLSFNDIREIIGDSSITIKDLLSKVKINYKIDENIKSLIKEFIKNNCEFIIDSKTNEKLIKIKK</sequence>
<dbReference type="Pfam" id="PF05793">
    <property type="entry name" value="TFIIF_alpha"/>
    <property type="match status" value="1"/>
</dbReference>
<dbReference type="Proteomes" id="UP001516464">
    <property type="component" value="Unassembled WGS sequence"/>
</dbReference>
<evidence type="ECO:0000256" key="5">
    <source>
        <dbReference type="ARBA" id="ARBA00023163"/>
    </source>
</evidence>
<evidence type="ECO:0000256" key="6">
    <source>
        <dbReference type="ARBA" id="ARBA00023242"/>
    </source>
</evidence>
<keyword evidence="5 7" id="KW-0804">Transcription</keyword>
<dbReference type="SUPFAM" id="SSF50916">
    <property type="entry name" value="Rap30/74 interaction domains"/>
    <property type="match status" value="1"/>
</dbReference>
<dbReference type="PANTHER" id="PTHR13011:SF0">
    <property type="entry name" value="GENERAL TRANSCRIPTION FACTOR IIF SUBUNIT 1"/>
    <property type="match status" value="1"/>
</dbReference>
<keyword evidence="6 7" id="KW-0539">Nucleus</keyword>
<proteinExistence type="inferred from homology"/>
<dbReference type="EMBL" id="SBIQ01000081">
    <property type="protein sequence ID" value="KAF7683496.1"/>
    <property type="molecule type" value="Genomic_DNA"/>
</dbReference>
<evidence type="ECO:0000256" key="1">
    <source>
        <dbReference type="ARBA" id="ARBA00004123"/>
    </source>
</evidence>
<comment type="similarity">
    <text evidence="2 7">Belongs to the TFIIF alpha subunit family.</text>
</comment>
<comment type="caution">
    <text evidence="8">The sequence shown here is derived from an EMBL/GenBank/DDBJ whole genome shotgun (WGS) entry which is preliminary data.</text>
</comment>
<evidence type="ECO:0000313" key="9">
    <source>
        <dbReference type="Proteomes" id="UP001516464"/>
    </source>
</evidence>